<accession>A0A7S1NET5</accession>
<dbReference type="SUPFAM" id="SSF52047">
    <property type="entry name" value="RNI-like"/>
    <property type="match status" value="1"/>
</dbReference>
<dbReference type="AlphaFoldDB" id="A0A7S1NET5"/>
<proteinExistence type="predicted"/>
<reference evidence="2" key="1">
    <citation type="submission" date="2021-01" db="EMBL/GenBank/DDBJ databases">
        <authorList>
            <person name="Corre E."/>
            <person name="Pelletier E."/>
            <person name="Niang G."/>
            <person name="Scheremetjew M."/>
            <person name="Finn R."/>
            <person name="Kale V."/>
            <person name="Holt S."/>
            <person name="Cochrane G."/>
            <person name="Meng A."/>
            <person name="Brown T."/>
            <person name="Cohen L."/>
        </authorList>
    </citation>
    <scope>NUCLEOTIDE SEQUENCE</scope>
    <source>
        <strain evidence="2">NIES-381</strain>
    </source>
</reference>
<feature type="compositionally biased region" description="Basic and acidic residues" evidence="1">
    <location>
        <begin position="211"/>
        <end position="225"/>
    </location>
</feature>
<sequence>MVSDSSRPAAAQSPRELYALKCVENGCKKNSLLMKSLPSLARWDLLTELDLNLNFVGSLGIRPVLEVVRRSPNVSKLCLADNFLTNDSVKDIVTQLMNHPKLSHLDLRKNPISHAGGKMLSQFATESPALHTVLLDDTLINPALVRIIQKKATEKLADCGAATREYTADAVHGAAPLPPVLAPQVTFSPAAPQPRDAVQHAMVCSPASCDPSKEQHKEAKNEERAPNYGSLSSHDSRNGLHGFGWSQFMKHAANISEHLLVGLNSLTEALGHNGVPMTHERRHPGDGPSATEKAYHQGSPLLHEVTKIPRSPNSPGVPVQGLYLNGLDCVIRAMEQAQGQGSVMECSGLAFFCELAARLTPGVFQPLQPIQPTEEVNREVNSSLALCATEDGPLLFLRSMLSSVPPDCTEYPSLNMINQLVSTKKPSTLIHDIHEACPDMDGLRLLAGATRQQQEPKPNAESQWYAMDLVWSLVQDEKPDGPDGENSFIGLGHVMSLIQ</sequence>
<dbReference type="InterPro" id="IPR032675">
    <property type="entry name" value="LRR_dom_sf"/>
</dbReference>
<organism evidence="2">
    <name type="scientific">Eutreptiella gymnastica</name>
    <dbReference type="NCBI Taxonomy" id="73025"/>
    <lineage>
        <taxon>Eukaryota</taxon>
        <taxon>Discoba</taxon>
        <taxon>Euglenozoa</taxon>
        <taxon>Euglenida</taxon>
        <taxon>Spirocuta</taxon>
        <taxon>Euglenophyceae</taxon>
        <taxon>Eutreptiales</taxon>
        <taxon>Eutreptiaceae</taxon>
        <taxon>Eutreptiella</taxon>
    </lineage>
</organism>
<gene>
    <name evidence="2" type="ORF">EGYM00392_LOCUS26428</name>
</gene>
<protein>
    <submittedName>
        <fullName evidence="2">Uncharacterized protein</fullName>
    </submittedName>
</protein>
<name>A0A7S1NET5_9EUGL</name>
<dbReference type="EMBL" id="HBGA01070563">
    <property type="protein sequence ID" value="CAD9015322.1"/>
    <property type="molecule type" value="Transcribed_RNA"/>
</dbReference>
<dbReference type="Gene3D" id="3.80.10.10">
    <property type="entry name" value="Ribonuclease Inhibitor"/>
    <property type="match status" value="1"/>
</dbReference>
<evidence type="ECO:0000313" key="2">
    <source>
        <dbReference type="EMBL" id="CAD9015322.1"/>
    </source>
</evidence>
<evidence type="ECO:0000256" key="1">
    <source>
        <dbReference type="SAM" id="MobiDB-lite"/>
    </source>
</evidence>
<feature type="region of interest" description="Disordered" evidence="1">
    <location>
        <begin position="206"/>
        <end position="233"/>
    </location>
</feature>